<dbReference type="EMBL" id="QGKW02001940">
    <property type="protein sequence ID" value="KAF2554521.1"/>
    <property type="molecule type" value="Genomic_DNA"/>
</dbReference>
<dbReference type="AlphaFoldDB" id="A0A8S9H689"/>
<protein>
    <submittedName>
        <fullName evidence="1">Uncharacterized protein</fullName>
    </submittedName>
</protein>
<organism evidence="1 2">
    <name type="scientific">Brassica cretica</name>
    <name type="common">Mustard</name>
    <dbReference type="NCBI Taxonomy" id="69181"/>
    <lineage>
        <taxon>Eukaryota</taxon>
        <taxon>Viridiplantae</taxon>
        <taxon>Streptophyta</taxon>
        <taxon>Embryophyta</taxon>
        <taxon>Tracheophyta</taxon>
        <taxon>Spermatophyta</taxon>
        <taxon>Magnoliopsida</taxon>
        <taxon>eudicotyledons</taxon>
        <taxon>Gunneridae</taxon>
        <taxon>Pentapetalae</taxon>
        <taxon>rosids</taxon>
        <taxon>malvids</taxon>
        <taxon>Brassicales</taxon>
        <taxon>Brassicaceae</taxon>
        <taxon>Brassiceae</taxon>
        <taxon>Brassica</taxon>
    </lineage>
</organism>
<name>A0A8S9H689_BRACR</name>
<comment type="caution">
    <text evidence="1">The sequence shown here is derived from an EMBL/GenBank/DDBJ whole genome shotgun (WGS) entry which is preliminary data.</text>
</comment>
<dbReference type="Proteomes" id="UP000712281">
    <property type="component" value="Unassembled WGS sequence"/>
</dbReference>
<sequence length="163" mass="18287">MHSLIKLAEDPATRPVFDAIDARRAASSHIALVVPDTSPRLNIEGEADSYDFGVGEGYLCSTKADKLKCLVIDDEGVLHTSHAAEDESLIDRDTKSLIDIHQTTESEVRVNDNIDYGHLTPDEFGIFRDPEDQSRAMDERILNISMEDIDDCHEWIQKLLQHA</sequence>
<proteinExistence type="predicted"/>
<evidence type="ECO:0000313" key="1">
    <source>
        <dbReference type="EMBL" id="KAF2554521.1"/>
    </source>
</evidence>
<reference evidence="1" key="1">
    <citation type="submission" date="2019-12" db="EMBL/GenBank/DDBJ databases">
        <title>Genome sequencing and annotation of Brassica cretica.</title>
        <authorList>
            <person name="Studholme D.J."/>
            <person name="Sarris P.F."/>
        </authorList>
    </citation>
    <scope>NUCLEOTIDE SEQUENCE</scope>
    <source>
        <strain evidence="1">PFS-001/15</strain>
        <tissue evidence="1">Leaf</tissue>
    </source>
</reference>
<gene>
    <name evidence="1" type="ORF">F2Q68_00016560</name>
</gene>
<evidence type="ECO:0000313" key="2">
    <source>
        <dbReference type="Proteomes" id="UP000712281"/>
    </source>
</evidence>
<accession>A0A8S9H689</accession>